<evidence type="ECO:0000256" key="6">
    <source>
        <dbReference type="ARBA" id="ARBA00022519"/>
    </source>
</evidence>
<dbReference type="GO" id="GO:0015627">
    <property type="term" value="C:type II protein secretion system complex"/>
    <property type="evidence" value="ECO:0007669"/>
    <property type="project" value="InterPro"/>
</dbReference>
<organism evidence="13 14">
    <name type="scientific">Stieleria marina</name>
    <dbReference type="NCBI Taxonomy" id="1930275"/>
    <lineage>
        <taxon>Bacteria</taxon>
        <taxon>Pseudomonadati</taxon>
        <taxon>Planctomycetota</taxon>
        <taxon>Planctomycetia</taxon>
        <taxon>Pirellulales</taxon>
        <taxon>Pirellulaceae</taxon>
        <taxon>Stieleria</taxon>
    </lineage>
</organism>
<evidence type="ECO:0000256" key="5">
    <source>
        <dbReference type="ARBA" id="ARBA00022481"/>
    </source>
</evidence>
<keyword evidence="14" id="KW-1185">Reference proteome</keyword>
<dbReference type="SUPFAM" id="SSF54523">
    <property type="entry name" value="Pili subunits"/>
    <property type="match status" value="1"/>
</dbReference>
<evidence type="ECO:0000256" key="11">
    <source>
        <dbReference type="SAM" id="Phobius"/>
    </source>
</evidence>
<gene>
    <name evidence="13" type="primary">xcpT_2</name>
    <name evidence="13" type="ORF">K239x_07520</name>
</gene>
<evidence type="ECO:0000256" key="3">
    <source>
        <dbReference type="ARBA" id="ARBA00020042"/>
    </source>
</evidence>
<name>A0A517NNX2_9BACT</name>
<dbReference type="InterPro" id="IPR010054">
    <property type="entry name" value="Type2_sec_GspG"/>
</dbReference>
<dbReference type="Proteomes" id="UP000319817">
    <property type="component" value="Chromosome"/>
</dbReference>
<reference evidence="13 14" key="1">
    <citation type="submission" date="2019-02" db="EMBL/GenBank/DDBJ databases">
        <title>Deep-cultivation of Planctomycetes and their phenomic and genomic characterization uncovers novel biology.</title>
        <authorList>
            <person name="Wiegand S."/>
            <person name="Jogler M."/>
            <person name="Boedeker C."/>
            <person name="Pinto D."/>
            <person name="Vollmers J."/>
            <person name="Rivas-Marin E."/>
            <person name="Kohn T."/>
            <person name="Peeters S.H."/>
            <person name="Heuer A."/>
            <person name="Rast P."/>
            <person name="Oberbeckmann S."/>
            <person name="Bunk B."/>
            <person name="Jeske O."/>
            <person name="Meyerdierks A."/>
            <person name="Storesund J.E."/>
            <person name="Kallscheuer N."/>
            <person name="Luecker S."/>
            <person name="Lage O.M."/>
            <person name="Pohl T."/>
            <person name="Merkel B.J."/>
            <person name="Hornburger P."/>
            <person name="Mueller R.-W."/>
            <person name="Bruemmer F."/>
            <person name="Labrenz M."/>
            <person name="Spormann A.M."/>
            <person name="Op den Camp H."/>
            <person name="Overmann J."/>
            <person name="Amann R."/>
            <person name="Jetten M.S.M."/>
            <person name="Mascher T."/>
            <person name="Medema M.H."/>
            <person name="Devos D.P."/>
            <person name="Kaster A.-K."/>
            <person name="Ovreas L."/>
            <person name="Rohde M."/>
            <person name="Galperin M.Y."/>
            <person name="Jogler C."/>
        </authorList>
    </citation>
    <scope>NUCLEOTIDE SEQUENCE [LARGE SCALE GENOMIC DNA]</scope>
    <source>
        <strain evidence="13 14">K23_9</strain>
    </source>
</reference>
<evidence type="ECO:0000256" key="8">
    <source>
        <dbReference type="ARBA" id="ARBA00022989"/>
    </source>
</evidence>
<evidence type="ECO:0000313" key="13">
    <source>
        <dbReference type="EMBL" id="QDT08810.1"/>
    </source>
</evidence>
<keyword evidence="6" id="KW-0997">Cell inner membrane</keyword>
<accession>A0A517NNX2</accession>
<dbReference type="InterPro" id="IPR013545">
    <property type="entry name" value="T2SS_protein-GspG_C"/>
</dbReference>
<evidence type="ECO:0000256" key="2">
    <source>
        <dbReference type="ARBA" id="ARBA00009984"/>
    </source>
</evidence>
<dbReference type="Pfam" id="PF07963">
    <property type="entry name" value="N_methyl"/>
    <property type="match status" value="1"/>
</dbReference>
<dbReference type="NCBIfam" id="TIGR02532">
    <property type="entry name" value="IV_pilin_GFxxxE"/>
    <property type="match status" value="1"/>
</dbReference>
<feature type="domain" description="Type II secretion system protein GspG C-terminal" evidence="12">
    <location>
        <begin position="52"/>
        <end position="146"/>
    </location>
</feature>
<keyword evidence="7 11" id="KW-0812">Transmembrane</keyword>
<sequence>MNDTLNPNVRLGATSSGKARSAFSLVELIVVMVIIGLLSSLVAVQTRSYLIASKQNAARAEISTIVSALETFFADQSRYPSNEEGLEILTQGTNAFPDGFIKKLPKDPWGNAYEYISPATEAPFEILSFGGDGKEGGEGGDSDLSSEALDEGR</sequence>
<dbReference type="InterPro" id="IPR012902">
    <property type="entry name" value="N_methyl_site"/>
</dbReference>
<comment type="subcellular location">
    <subcellularLocation>
        <location evidence="1">Cell inner membrane</location>
        <topology evidence="1">Single-pass membrane protein</topology>
    </subcellularLocation>
</comment>
<evidence type="ECO:0000256" key="9">
    <source>
        <dbReference type="ARBA" id="ARBA00023136"/>
    </source>
</evidence>
<evidence type="ECO:0000259" key="12">
    <source>
        <dbReference type="Pfam" id="PF08334"/>
    </source>
</evidence>
<evidence type="ECO:0000256" key="10">
    <source>
        <dbReference type="SAM" id="MobiDB-lite"/>
    </source>
</evidence>
<feature type="region of interest" description="Disordered" evidence="10">
    <location>
        <begin position="128"/>
        <end position="153"/>
    </location>
</feature>
<protein>
    <recommendedName>
        <fullName evidence="3">Type II secretion system core protein G</fullName>
    </recommendedName>
</protein>
<evidence type="ECO:0000256" key="1">
    <source>
        <dbReference type="ARBA" id="ARBA00004377"/>
    </source>
</evidence>
<dbReference type="EMBL" id="CP036526">
    <property type="protein sequence ID" value="QDT08810.1"/>
    <property type="molecule type" value="Genomic_DNA"/>
</dbReference>
<keyword evidence="4" id="KW-1003">Cell membrane</keyword>
<dbReference type="Pfam" id="PF08334">
    <property type="entry name" value="T2SSG"/>
    <property type="match status" value="1"/>
</dbReference>
<dbReference type="RefSeq" id="WP_419189633.1">
    <property type="nucleotide sequence ID" value="NZ_CP036526.1"/>
</dbReference>
<evidence type="ECO:0000313" key="14">
    <source>
        <dbReference type="Proteomes" id="UP000319817"/>
    </source>
</evidence>
<evidence type="ECO:0000256" key="4">
    <source>
        <dbReference type="ARBA" id="ARBA00022475"/>
    </source>
</evidence>
<dbReference type="GO" id="GO:0005886">
    <property type="term" value="C:plasma membrane"/>
    <property type="evidence" value="ECO:0007669"/>
    <property type="project" value="UniProtKB-SubCell"/>
</dbReference>
<dbReference type="Gene3D" id="3.30.700.10">
    <property type="entry name" value="Glycoprotein, Type 4 Pilin"/>
    <property type="match status" value="1"/>
</dbReference>
<feature type="transmembrane region" description="Helical" evidence="11">
    <location>
        <begin position="22"/>
        <end position="44"/>
    </location>
</feature>
<proteinExistence type="inferred from homology"/>
<keyword evidence="8 11" id="KW-1133">Transmembrane helix</keyword>
<keyword evidence="5" id="KW-0488">Methylation</keyword>
<keyword evidence="9 11" id="KW-0472">Membrane</keyword>
<dbReference type="InterPro" id="IPR000983">
    <property type="entry name" value="Bac_GSPG_pilin"/>
</dbReference>
<dbReference type="NCBIfam" id="TIGR01710">
    <property type="entry name" value="typeII_sec_gspG"/>
    <property type="match status" value="1"/>
</dbReference>
<dbReference type="AlphaFoldDB" id="A0A517NNX2"/>
<dbReference type="GO" id="GO:0015628">
    <property type="term" value="P:protein secretion by the type II secretion system"/>
    <property type="evidence" value="ECO:0007669"/>
    <property type="project" value="InterPro"/>
</dbReference>
<evidence type="ECO:0000256" key="7">
    <source>
        <dbReference type="ARBA" id="ARBA00022692"/>
    </source>
</evidence>
<comment type="similarity">
    <text evidence="2">Belongs to the GSP G family.</text>
</comment>
<dbReference type="PRINTS" id="PR00813">
    <property type="entry name" value="BCTERIALGSPG"/>
</dbReference>
<dbReference type="InterPro" id="IPR045584">
    <property type="entry name" value="Pilin-like"/>
</dbReference>